<comment type="similarity">
    <text evidence="2">Belongs to the Iojap/RsfS family.</text>
</comment>
<evidence type="ECO:0000256" key="1">
    <source>
        <dbReference type="ARBA" id="ARBA00004229"/>
    </source>
</evidence>
<dbReference type="GO" id="GO:0009507">
    <property type="term" value="C:chloroplast"/>
    <property type="evidence" value="ECO:0007669"/>
    <property type="project" value="UniProtKB-SubCell"/>
</dbReference>
<dbReference type="PANTHER" id="PTHR15002">
    <property type="entry name" value="RIBOSOMAL BIOGENESIS PROTEIN LAS1L"/>
    <property type="match status" value="1"/>
</dbReference>
<evidence type="ECO:0000256" key="7">
    <source>
        <dbReference type="ARBA" id="ARBA00069129"/>
    </source>
</evidence>
<dbReference type="PANTHER" id="PTHR15002:SF0">
    <property type="entry name" value="RIBOSOMAL BIOGENESIS PROTEIN LAS1L"/>
    <property type="match status" value="1"/>
</dbReference>
<dbReference type="Proteomes" id="UP000326396">
    <property type="component" value="Linkage Group LG11"/>
</dbReference>
<organism evidence="8 9">
    <name type="scientific">Mikania micrantha</name>
    <name type="common">bitter vine</name>
    <dbReference type="NCBI Taxonomy" id="192012"/>
    <lineage>
        <taxon>Eukaryota</taxon>
        <taxon>Viridiplantae</taxon>
        <taxon>Streptophyta</taxon>
        <taxon>Embryophyta</taxon>
        <taxon>Tracheophyta</taxon>
        <taxon>Spermatophyta</taxon>
        <taxon>Magnoliopsida</taxon>
        <taxon>eudicotyledons</taxon>
        <taxon>Gunneridae</taxon>
        <taxon>Pentapetalae</taxon>
        <taxon>asterids</taxon>
        <taxon>campanulids</taxon>
        <taxon>Asterales</taxon>
        <taxon>Asteraceae</taxon>
        <taxon>Asteroideae</taxon>
        <taxon>Heliantheae alliance</taxon>
        <taxon>Eupatorieae</taxon>
        <taxon>Mikania</taxon>
    </lineage>
</organism>
<comment type="caution">
    <text evidence="8">The sequence shown here is derived from an EMBL/GenBank/DDBJ whole genome shotgun (WGS) entry which is preliminary data.</text>
</comment>
<evidence type="ECO:0000256" key="3">
    <source>
        <dbReference type="ARBA" id="ARBA00022528"/>
    </source>
</evidence>
<dbReference type="EMBL" id="SZYD01000003">
    <property type="protein sequence ID" value="KAD6794475.1"/>
    <property type="molecule type" value="Genomic_DNA"/>
</dbReference>
<comment type="subcellular location">
    <subcellularLocation>
        <location evidence="1">Plastid</location>
        <location evidence="1">Chloroplast</location>
    </subcellularLocation>
</comment>
<reference evidence="8 9" key="1">
    <citation type="submission" date="2019-05" db="EMBL/GenBank/DDBJ databases">
        <title>Mikania micrantha, genome provides insights into the molecular mechanism of rapid growth.</title>
        <authorList>
            <person name="Liu B."/>
        </authorList>
    </citation>
    <scope>NUCLEOTIDE SEQUENCE [LARGE SCALE GENOMIC DNA]</scope>
    <source>
        <strain evidence="8">NLD-2019</strain>
        <tissue evidence="8">Leaf</tissue>
    </source>
</reference>
<proteinExistence type="inferred from homology"/>
<dbReference type="FunFam" id="3.30.460.10:FF:000026">
    <property type="entry name" value="Protein Iojap, chloroplastic"/>
    <property type="match status" value="1"/>
</dbReference>
<dbReference type="Gene3D" id="3.30.460.10">
    <property type="entry name" value="Beta Polymerase, domain 2"/>
    <property type="match status" value="1"/>
</dbReference>
<comment type="subunit">
    <text evidence="6">Interacts with chloroplast ribosomal protein uL14c (rpl14).</text>
</comment>
<dbReference type="HAMAP" id="MF_01477">
    <property type="entry name" value="Iojap_RsfS"/>
    <property type="match status" value="1"/>
</dbReference>
<dbReference type="AlphaFoldDB" id="A0A5N6PMP4"/>
<dbReference type="SUPFAM" id="SSF81301">
    <property type="entry name" value="Nucleotidyltransferase"/>
    <property type="match status" value="1"/>
</dbReference>
<dbReference type="GO" id="GO:0090730">
    <property type="term" value="C:Las1 complex"/>
    <property type="evidence" value="ECO:0007669"/>
    <property type="project" value="InterPro"/>
</dbReference>
<dbReference type="Pfam" id="PF04031">
    <property type="entry name" value="Las1"/>
    <property type="match status" value="1"/>
</dbReference>
<keyword evidence="5" id="KW-0809">Transit peptide</keyword>
<name>A0A5N6PMP4_9ASTR</name>
<dbReference type="GO" id="GO:0004519">
    <property type="term" value="F:endonuclease activity"/>
    <property type="evidence" value="ECO:0007669"/>
    <property type="project" value="InterPro"/>
</dbReference>
<evidence type="ECO:0000256" key="6">
    <source>
        <dbReference type="ARBA" id="ARBA00061915"/>
    </source>
</evidence>
<evidence type="ECO:0000256" key="2">
    <source>
        <dbReference type="ARBA" id="ARBA00010574"/>
    </source>
</evidence>
<dbReference type="InterPro" id="IPR007174">
    <property type="entry name" value="Las1"/>
</dbReference>
<keyword evidence="4" id="KW-0934">Plastid</keyword>
<dbReference type="NCBIfam" id="TIGR00090">
    <property type="entry name" value="rsfS_iojap_ybeB"/>
    <property type="match status" value="1"/>
</dbReference>
<dbReference type="GO" id="GO:0000470">
    <property type="term" value="P:maturation of LSU-rRNA"/>
    <property type="evidence" value="ECO:0007669"/>
    <property type="project" value="TreeGrafter"/>
</dbReference>
<dbReference type="InterPro" id="IPR004394">
    <property type="entry name" value="Iojap/RsfS/C7orf30"/>
</dbReference>
<keyword evidence="9" id="KW-1185">Reference proteome</keyword>
<dbReference type="OrthoDB" id="10263222at2759"/>
<dbReference type="GO" id="GO:0000460">
    <property type="term" value="P:maturation of 5.8S rRNA"/>
    <property type="evidence" value="ECO:0007669"/>
    <property type="project" value="TreeGrafter"/>
</dbReference>
<keyword evidence="3" id="KW-0150">Chloroplast</keyword>
<sequence length="810" mass="90928">MESQLALGFKEATSSEVFGEGNYKLVPWISWDDWSLVSEYLFSSSPDSIDLALRRISAWRGRGCVPVIIEVTASIVETQQKDSYFRDGLSESDLLAEDMLTLLYCMSVMRLVNGIVEKTRKKNEVSIGEAAEVIGIPRMLIDIRHECSHRELPSLKLVRLASTKALNWLKTYYWEPQKMAILYPGDRTFIFGKEIKSKIRELAFVLDVKQATSSDSPVPKKKHSKKLINKALKNVLKLYSAFPLEVISILLEFLVKAQESADVANSSQISDSGAYNFTQLDGWKPLIMKLSNKEPDMLLSLLKAVVHMIETHEALKLEPGQQLKPEHKSGFHPTEHLSYLFKWLVGNIMDLKPSCRKVTSTEDVSSPKEKSLPKSTLIYLLGKCLTVSSSLATNNHLASAASVLAQAAGNHTLVQKLNKLASLHKSITGTVNETAHLDPQSFYNQEEMYIKQEASKLELLKQKLSQKRNLKKPATGESGRRWSMAKSWKSCPIGMLPYDVGSSGIVPVLDIVDDKEYKNLDENKSCGKREAECPLLVLDDSDVKKLKCCEEEDEGVKNHRLMIGGLWKCVTEDEVMNMASSGFSKKMVTSVSASFQIRFSASSFISPHDLCHLSAYANRWKSSHMAESYRLGKTIKKSLRGSSVVAPMALGANTSQDTDDMYDDLFKKYGKVVYRSSDQKSPTSEVDDDAECLAFAVALAKIASDVKAAEIKLLFVKPLVYWTKFFLITTAFSRPQIDAIRTRINDLAEKQYGKFATGDTKANSWTLLDFGDVVVHIFLPEQREIYNLEEFYANATPIELPFENQQRFGR</sequence>
<dbReference type="Pfam" id="PF02410">
    <property type="entry name" value="RsfS"/>
    <property type="match status" value="1"/>
</dbReference>
<evidence type="ECO:0000256" key="5">
    <source>
        <dbReference type="ARBA" id="ARBA00022946"/>
    </source>
</evidence>
<dbReference type="InterPro" id="IPR043519">
    <property type="entry name" value="NT_sf"/>
</dbReference>
<accession>A0A5N6PMP4</accession>
<evidence type="ECO:0000313" key="9">
    <source>
        <dbReference type="Proteomes" id="UP000326396"/>
    </source>
</evidence>
<evidence type="ECO:0000256" key="4">
    <source>
        <dbReference type="ARBA" id="ARBA00022640"/>
    </source>
</evidence>
<dbReference type="GO" id="GO:0030687">
    <property type="term" value="C:preribosome, large subunit precursor"/>
    <property type="evidence" value="ECO:0007669"/>
    <property type="project" value="TreeGrafter"/>
</dbReference>
<evidence type="ECO:0000313" key="8">
    <source>
        <dbReference type="EMBL" id="KAD6794475.1"/>
    </source>
</evidence>
<gene>
    <name evidence="8" type="ORF">E3N88_05371</name>
</gene>
<protein>
    <recommendedName>
        <fullName evidence="7">Protein Iojap, chloroplastic</fullName>
    </recommendedName>
</protein>